<dbReference type="FunFam" id="3.30.70.3000:FF:000002">
    <property type="entry name" value="tRNA(His) guanylyltransferase 1"/>
    <property type="match status" value="1"/>
</dbReference>
<comment type="similarity">
    <text evidence="3 14">Belongs to the tRNA(His) guanylyltransferase family.</text>
</comment>
<sequence>MANSKYEYVKSFEVEDKLMPSTWIVVRIDGRHFHQFSDEHEFEKPNDKQALELMNSCAEALLEEFKDVVFAYGVSDEYSFLFKKTSEFYQRRASKIVSILVSFFSSLYVMKWKTFFPLKELKTIPCFDARAICYPSTKIVRDYFSWRQVDCHINNQYNTCFWMLIKSGKTKREAQDLLKGTQTPEKNEILFQLGINYNELPAMFRKGSCVFRDKGEEIVKYNQDGDPVKRLRTKVGTVHRDIIGDTFWREHPEILSD</sequence>
<evidence type="ECO:0000256" key="11">
    <source>
        <dbReference type="ARBA" id="ARBA00023134"/>
    </source>
</evidence>
<feature type="binding site" evidence="16">
    <location>
        <position position="76"/>
    </location>
    <ligand>
        <name>Mg(2+)</name>
        <dbReference type="ChEBI" id="CHEBI:18420"/>
        <label>1</label>
        <note>catalytic</note>
    </ligand>
</feature>
<evidence type="ECO:0000256" key="14">
    <source>
        <dbReference type="PIRNR" id="PIRNR028980"/>
    </source>
</evidence>
<keyword evidence="8 14" id="KW-0479">Metal-binding</keyword>
<dbReference type="Gene3D" id="3.30.70.3000">
    <property type="match status" value="1"/>
</dbReference>
<evidence type="ECO:0000313" key="19">
    <source>
        <dbReference type="EMBL" id="KAK9142152.1"/>
    </source>
</evidence>
<dbReference type="Pfam" id="PF04446">
    <property type="entry name" value="Thg1"/>
    <property type="match status" value="1"/>
</dbReference>
<keyword evidence="9 14" id="KW-0547">Nucleotide-binding</keyword>
<comment type="subcellular location">
    <subcellularLocation>
        <location evidence="2">Nucleus</location>
    </subcellularLocation>
</comment>
<feature type="binding site" evidence="15">
    <location>
        <begin position="29"/>
        <end position="34"/>
    </location>
    <ligand>
        <name>GTP</name>
        <dbReference type="ChEBI" id="CHEBI:37565"/>
    </ligand>
</feature>
<dbReference type="Pfam" id="PF14413">
    <property type="entry name" value="Thg1C"/>
    <property type="match status" value="1"/>
</dbReference>
<dbReference type="GO" id="GO:0008193">
    <property type="term" value="F:tRNA guanylyltransferase activity"/>
    <property type="evidence" value="ECO:0007669"/>
    <property type="project" value="UniProtKB-UniRule"/>
</dbReference>
<evidence type="ECO:0000256" key="9">
    <source>
        <dbReference type="ARBA" id="ARBA00022741"/>
    </source>
</evidence>
<dbReference type="PANTHER" id="PTHR12729:SF6">
    <property type="entry name" value="TRNA(HIS) GUANYLYLTRANSFERASE-RELATED"/>
    <property type="match status" value="1"/>
</dbReference>
<keyword evidence="11 14" id="KW-0342">GTP-binding</keyword>
<feature type="domain" description="tRNAHis guanylyltransferase catalytic" evidence="17">
    <location>
        <begin position="6"/>
        <end position="135"/>
    </location>
</feature>
<dbReference type="GO" id="GO:0006400">
    <property type="term" value="P:tRNA modification"/>
    <property type="evidence" value="ECO:0007669"/>
    <property type="project" value="UniProtKB-UniRule"/>
</dbReference>
<evidence type="ECO:0000256" key="7">
    <source>
        <dbReference type="ARBA" id="ARBA00022695"/>
    </source>
</evidence>
<dbReference type="InterPro" id="IPR025845">
    <property type="entry name" value="Thg1_C_dom"/>
</dbReference>
<proteinExistence type="inferred from homology"/>
<feature type="domain" description="Thg1 C-terminal" evidence="18">
    <location>
        <begin position="139"/>
        <end position="243"/>
    </location>
</feature>
<feature type="binding site" evidence="16">
    <location>
        <position position="29"/>
    </location>
    <ligand>
        <name>Mg(2+)</name>
        <dbReference type="ChEBI" id="CHEBI:18420"/>
        <label>1</label>
        <note>catalytic</note>
    </ligand>
</feature>
<dbReference type="InterPro" id="IPR038469">
    <property type="entry name" value="tRNAHis_GuaTrfase_Thg1_sf"/>
</dbReference>
<keyword evidence="20" id="KW-1185">Reference proteome</keyword>
<feature type="binding site" evidence="16">
    <location>
        <position position="30"/>
    </location>
    <ligand>
        <name>Mg(2+)</name>
        <dbReference type="ChEBI" id="CHEBI:18420"/>
        <label>1</label>
        <note>catalytic</note>
    </ligand>
</feature>
<evidence type="ECO:0000256" key="10">
    <source>
        <dbReference type="ARBA" id="ARBA00022842"/>
    </source>
</evidence>
<comment type="function">
    <text evidence="1 14">Adds a GMP to the 5'-end of tRNA(His) after transcription and RNase P cleavage.</text>
</comment>
<name>A0AAP0JXQ9_9MAGN</name>
<evidence type="ECO:0000256" key="8">
    <source>
        <dbReference type="ARBA" id="ARBA00022723"/>
    </source>
</evidence>
<evidence type="ECO:0000256" key="6">
    <source>
        <dbReference type="ARBA" id="ARBA00022694"/>
    </source>
</evidence>
<feature type="binding site" evidence="16">
    <location>
        <position position="76"/>
    </location>
    <ligand>
        <name>Mg(2+)</name>
        <dbReference type="ChEBI" id="CHEBI:18420"/>
        <label>2</label>
        <note>catalytic</note>
    </ligand>
</feature>
<dbReference type="GO" id="GO:0005654">
    <property type="term" value="C:nucleoplasm"/>
    <property type="evidence" value="ECO:0007669"/>
    <property type="project" value="UniProtKB-ARBA"/>
</dbReference>
<evidence type="ECO:0000256" key="2">
    <source>
        <dbReference type="ARBA" id="ARBA00004123"/>
    </source>
</evidence>
<evidence type="ECO:0000256" key="12">
    <source>
        <dbReference type="ARBA" id="ARBA00023242"/>
    </source>
</evidence>
<organism evidence="19 20">
    <name type="scientific">Stephania yunnanensis</name>
    <dbReference type="NCBI Taxonomy" id="152371"/>
    <lineage>
        <taxon>Eukaryota</taxon>
        <taxon>Viridiplantae</taxon>
        <taxon>Streptophyta</taxon>
        <taxon>Embryophyta</taxon>
        <taxon>Tracheophyta</taxon>
        <taxon>Spermatophyta</taxon>
        <taxon>Magnoliopsida</taxon>
        <taxon>Ranunculales</taxon>
        <taxon>Menispermaceae</taxon>
        <taxon>Menispermoideae</taxon>
        <taxon>Cissampelideae</taxon>
        <taxon>Stephania</taxon>
    </lineage>
</organism>
<evidence type="ECO:0000256" key="4">
    <source>
        <dbReference type="ARBA" id="ARBA00012511"/>
    </source>
</evidence>
<feature type="binding site" evidence="16">
    <location>
        <position position="29"/>
    </location>
    <ligand>
        <name>Mg(2+)</name>
        <dbReference type="ChEBI" id="CHEBI:18420"/>
        <label>2</label>
        <note>catalytic</note>
    </ligand>
</feature>
<evidence type="ECO:0000256" key="5">
    <source>
        <dbReference type="ARBA" id="ARBA00022679"/>
    </source>
</evidence>
<dbReference type="InterPro" id="IPR024956">
    <property type="entry name" value="tRNAHis_GuaTrfase_cat"/>
</dbReference>
<dbReference type="EMBL" id="JBBNAF010000005">
    <property type="protein sequence ID" value="KAK9142152.1"/>
    <property type="molecule type" value="Genomic_DNA"/>
</dbReference>
<keyword evidence="6 14" id="KW-0819">tRNA processing</keyword>
<evidence type="ECO:0000256" key="16">
    <source>
        <dbReference type="PIRSR" id="PIRSR028980-2"/>
    </source>
</evidence>
<dbReference type="GO" id="GO:0005525">
    <property type="term" value="F:GTP binding"/>
    <property type="evidence" value="ECO:0007669"/>
    <property type="project" value="UniProtKB-UniRule"/>
</dbReference>
<keyword evidence="12" id="KW-0539">Nucleus</keyword>
<dbReference type="PANTHER" id="PTHR12729">
    <property type="entry name" value="TRNA(HIS) GUANYLYLTRANSFERASE-RELATED"/>
    <property type="match status" value="1"/>
</dbReference>
<dbReference type="PIRSF" id="PIRSF028980">
    <property type="entry name" value="tRNAHis_guanylyltransferase"/>
    <property type="match status" value="1"/>
</dbReference>
<evidence type="ECO:0000256" key="3">
    <source>
        <dbReference type="ARBA" id="ARBA00010113"/>
    </source>
</evidence>
<evidence type="ECO:0000259" key="18">
    <source>
        <dbReference type="Pfam" id="PF14413"/>
    </source>
</evidence>
<evidence type="ECO:0000256" key="15">
    <source>
        <dbReference type="PIRSR" id="PIRSR028980-1"/>
    </source>
</evidence>
<evidence type="ECO:0000313" key="20">
    <source>
        <dbReference type="Proteomes" id="UP001420932"/>
    </source>
</evidence>
<comment type="catalytic activity">
    <reaction evidence="13 14">
        <text>a 5'-end ribonucleotide-tRNA(His) + GTP + ATP + H2O = a 5'-end phospho-guanosine-ribonucleotide-tRNA(His) + AMP + 2 diphosphate + H(+)</text>
        <dbReference type="Rhea" id="RHEA:54564"/>
        <dbReference type="Rhea" id="RHEA-COMP:14193"/>
        <dbReference type="Rhea" id="RHEA-COMP:14917"/>
        <dbReference type="ChEBI" id="CHEBI:15377"/>
        <dbReference type="ChEBI" id="CHEBI:15378"/>
        <dbReference type="ChEBI" id="CHEBI:30616"/>
        <dbReference type="ChEBI" id="CHEBI:33019"/>
        <dbReference type="ChEBI" id="CHEBI:37565"/>
        <dbReference type="ChEBI" id="CHEBI:138282"/>
        <dbReference type="ChEBI" id="CHEBI:141847"/>
        <dbReference type="ChEBI" id="CHEBI:456215"/>
        <dbReference type="EC" id="2.7.7.79"/>
    </reaction>
</comment>
<evidence type="ECO:0000259" key="17">
    <source>
        <dbReference type="Pfam" id="PF04446"/>
    </source>
</evidence>
<dbReference type="Proteomes" id="UP001420932">
    <property type="component" value="Unassembled WGS sequence"/>
</dbReference>
<dbReference type="GO" id="GO:0000287">
    <property type="term" value="F:magnesium ion binding"/>
    <property type="evidence" value="ECO:0007669"/>
    <property type="project" value="UniProtKB-UniRule"/>
</dbReference>
<dbReference type="EC" id="2.7.7.79" evidence="4 14"/>
<comment type="cofactor">
    <cofactor evidence="16">
        <name>Mg(2+)</name>
        <dbReference type="ChEBI" id="CHEBI:18420"/>
    </cofactor>
    <text evidence="16">Binds 2 magnesium ions per subunit.</text>
</comment>
<evidence type="ECO:0000256" key="13">
    <source>
        <dbReference type="ARBA" id="ARBA00047281"/>
    </source>
</evidence>
<keyword evidence="5 14" id="KW-0808">Transferase</keyword>
<accession>A0AAP0JXQ9</accession>
<keyword evidence="10 14" id="KW-0460">Magnesium</keyword>
<dbReference type="InterPro" id="IPR007537">
    <property type="entry name" value="tRNAHis_GuaTrfase_Thg1"/>
</dbReference>
<keyword evidence="7 14" id="KW-0548">Nucleotidyltransferase</keyword>
<evidence type="ECO:0000256" key="1">
    <source>
        <dbReference type="ARBA" id="ARBA00002939"/>
    </source>
</evidence>
<dbReference type="AlphaFoldDB" id="A0AAP0JXQ9"/>
<feature type="binding site" evidence="15">
    <location>
        <begin position="75"/>
        <end position="76"/>
    </location>
    <ligand>
        <name>GTP</name>
        <dbReference type="ChEBI" id="CHEBI:37565"/>
    </ligand>
</feature>
<comment type="caution">
    <text evidence="19">The sequence shown here is derived from an EMBL/GenBank/DDBJ whole genome shotgun (WGS) entry which is preliminary data.</text>
</comment>
<reference evidence="19 20" key="1">
    <citation type="submission" date="2024-01" db="EMBL/GenBank/DDBJ databases">
        <title>Genome assemblies of Stephania.</title>
        <authorList>
            <person name="Yang L."/>
        </authorList>
    </citation>
    <scope>NUCLEOTIDE SEQUENCE [LARGE SCALE GENOMIC DNA]</scope>
    <source>
        <strain evidence="19">YNDBR</strain>
        <tissue evidence="19">Leaf</tissue>
    </source>
</reference>
<gene>
    <name evidence="19" type="ORF">Syun_011552</name>
</gene>
<protein>
    <recommendedName>
        <fullName evidence="4 14">tRNA(His) guanylyltransferase</fullName>
        <ecNumber evidence="4 14">2.7.7.79</ecNumber>
    </recommendedName>
    <alternativeName>
        <fullName evidence="14">tRNA-histidine guanylyltransferase</fullName>
    </alternativeName>
</protein>